<dbReference type="GO" id="GO:0005730">
    <property type="term" value="C:nucleolus"/>
    <property type="evidence" value="ECO:0007669"/>
    <property type="project" value="UniProtKB-SubCell"/>
</dbReference>
<keyword evidence="9" id="KW-0539">Nucleus</keyword>
<evidence type="ECO:0000256" key="10">
    <source>
        <dbReference type="ARBA" id="ARBA00023274"/>
    </source>
</evidence>
<dbReference type="InterPro" id="IPR019734">
    <property type="entry name" value="TPR_rpt"/>
</dbReference>
<sequence>MAADDDNVQDKTKIMESPDDKKPEEIVPLTLEILPMIKEIQQQHGLRHGDYQRYRQYCARRLRRLYKVLHFTQGTRNSVKPKKVGEDKLNDVRYLHVVLMNAERAWSYAMELKLLANTEPRKRFHMLRRLSKATQHAKELQKLSESDQCDPRTKLEAQAYCCYMVGTLKFEMQQWKEALELFGEARTIYEKLGSAFSEEQQNFYQQKADEITPNIRYCAYNLDDGNVDINELMKMRFSSGTGAQDLLADKLDMVISQTREKQASSLTEITWKGKTVPVKNEQVRSFILHSNDSKQEVERAGSFENKMAVYDQLLMECKDGLQSLKDEMKPDQGKSKVPKTEAHVATLQFLHSYLTYIRLTKTVERNLLMVDSLKSNFPTVLLQSNYSESSQSAAGSSSKKITKPEDLVRIYDIILQNLTDIEDLLEDDESTLTQIIASQKSLFKAHRCLYIAHSYLLTKKWKEATALYERVLKYADEAISLYKKLPNEQERISEIGELTAQAQGHMYTAHASYLLDIDDTDDKMKTLTLHDKPLQDRLDVYDAKPLNTKKPNLTHFPPDFEPIPCKPLFFDLASNQLQFPSLSHRMEQKKANAGITNYIKGWFWGSGSS</sequence>
<evidence type="ECO:0000256" key="11">
    <source>
        <dbReference type="ARBA" id="ARBA00029498"/>
    </source>
</evidence>
<dbReference type="GO" id="GO:0005047">
    <property type="term" value="F:signal recognition particle binding"/>
    <property type="evidence" value="ECO:0007669"/>
    <property type="project" value="InterPro"/>
</dbReference>
<evidence type="ECO:0000256" key="7">
    <source>
        <dbReference type="ARBA" id="ARBA00022884"/>
    </source>
</evidence>
<protein>
    <recommendedName>
        <fullName evidence="11 12">Signal recognition particle subunit SRP68</fullName>
        <shortName evidence="12">SRP68</shortName>
    </recommendedName>
</protein>
<dbReference type="SUPFAM" id="SSF48452">
    <property type="entry name" value="TPR-like"/>
    <property type="match status" value="1"/>
</dbReference>
<dbReference type="InterPro" id="IPR011990">
    <property type="entry name" value="TPR-like_helical_dom_sf"/>
</dbReference>
<dbReference type="EMBL" id="CACRXK020004479">
    <property type="protein sequence ID" value="CAB4002900.1"/>
    <property type="molecule type" value="Genomic_DNA"/>
</dbReference>
<keyword evidence="7 12" id="KW-0694">RNA-binding</keyword>
<dbReference type="FunFam" id="1.10.3450.40:FF:000001">
    <property type="entry name" value="Signal recognition particle subunit SRP68"/>
    <property type="match status" value="1"/>
</dbReference>
<comment type="function">
    <text evidence="12">Component of the signal recognition particle (SRP) complex, a ribonucleoprotein complex that mediates the cotranslational targeting of secretory and membrane proteins to the endoplasmic reticulum (ER). The SRP complex interacts with the signal sequence in nascent secretory and membrane proteins and directs them to the membrane of the ER.</text>
</comment>
<reference evidence="14" key="1">
    <citation type="submission" date="2020-04" db="EMBL/GenBank/DDBJ databases">
        <authorList>
            <person name="Alioto T."/>
            <person name="Alioto T."/>
            <person name="Gomez Garrido J."/>
        </authorList>
    </citation>
    <scope>NUCLEOTIDE SEQUENCE</scope>
    <source>
        <strain evidence="14">A484AB</strain>
    </source>
</reference>
<keyword evidence="10 12" id="KW-0687">Ribonucleoprotein</keyword>
<evidence type="ECO:0000256" key="6">
    <source>
        <dbReference type="ARBA" id="ARBA00022824"/>
    </source>
</evidence>
<keyword evidence="6" id="KW-0256">Endoplasmic reticulum</keyword>
<dbReference type="AlphaFoldDB" id="A0A7D9E950"/>
<evidence type="ECO:0000256" key="3">
    <source>
        <dbReference type="ARBA" id="ARBA00004604"/>
    </source>
</evidence>
<evidence type="ECO:0000256" key="9">
    <source>
        <dbReference type="ARBA" id="ARBA00023242"/>
    </source>
</evidence>
<evidence type="ECO:0000313" key="15">
    <source>
        <dbReference type="Proteomes" id="UP001152795"/>
    </source>
</evidence>
<dbReference type="GO" id="GO:0005783">
    <property type="term" value="C:endoplasmic reticulum"/>
    <property type="evidence" value="ECO:0007669"/>
    <property type="project" value="UniProtKB-SubCell"/>
</dbReference>
<dbReference type="GO" id="GO:0030942">
    <property type="term" value="F:endoplasmic reticulum signal peptide binding"/>
    <property type="evidence" value="ECO:0007669"/>
    <property type="project" value="InterPro"/>
</dbReference>
<dbReference type="InterPro" id="IPR034652">
    <property type="entry name" value="SRP68-RBD"/>
</dbReference>
<dbReference type="PANTHER" id="PTHR12860">
    <property type="entry name" value="SIGNAL RECOGNITION PARTICLE 68 KDA PROTEIN"/>
    <property type="match status" value="1"/>
</dbReference>
<dbReference type="Proteomes" id="UP001152795">
    <property type="component" value="Unassembled WGS sequence"/>
</dbReference>
<dbReference type="PANTHER" id="PTHR12860:SF0">
    <property type="entry name" value="SIGNAL RECOGNITION PARTICLE SUBUNIT SRP68"/>
    <property type="match status" value="1"/>
</dbReference>
<evidence type="ECO:0000256" key="8">
    <source>
        <dbReference type="ARBA" id="ARBA00023135"/>
    </source>
</evidence>
<organism evidence="14 15">
    <name type="scientific">Paramuricea clavata</name>
    <name type="common">Red gorgonian</name>
    <name type="synonym">Violescent sea-whip</name>
    <dbReference type="NCBI Taxonomy" id="317549"/>
    <lineage>
        <taxon>Eukaryota</taxon>
        <taxon>Metazoa</taxon>
        <taxon>Cnidaria</taxon>
        <taxon>Anthozoa</taxon>
        <taxon>Octocorallia</taxon>
        <taxon>Malacalcyonacea</taxon>
        <taxon>Plexauridae</taxon>
        <taxon>Paramuricea</taxon>
    </lineage>
</organism>
<accession>A0A7D9E950</accession>
<dbReference type="PIRSF" id="PIRSF038995">
    <property type="entry name" value="SRP68"/>
    <property type="match status" value="1"/>
</dbReference>
<dbReference type="InterPro" id="IPR038253">
    <property type="entry name" value="SRP68_N_sf"/>
</dbReference>
<proteinExistence type="inferred from homology"/>
<dbReference type="SMART" id="SM00028">
    <property type="entry name" value="TPR"/>
    <property type="match status" value="2"/>
</dbReference>
<feature type="compositionally biased region" description="Basic and acidic residues" evidence="13">
    <location>
        <begin position="8"/>
        <end position="21"/>
    </location>
</feature>
<evidence type="ECO:0000256" key="5">
    <source>
        <dbReference type="ARBA" id="ARBA00022490"/>
    </source>
</evidence>
<dbReference type="CDD" id="cd15481">
    <property type="entry name" value="SRP68-RBD"/>
    <property type="match status" value="1"/>
</dbReference>
<dbReference type="GO" id="GO:0006614">
    <property type="term" value="P:SRP-dependent cotranslational protein targeting to membrane"/>
    <property type="evidence" value="ECO:0007669"/>
    <property type="project" value="InterPro"/>
</dbReference>
<dbReference type="GO" id="GO:0008312">
    <property type="term" value="F:7S RNA binding"/>
    <property type="evidence" value="ECO:0007669"/>
    <property type="project" value="InterPro"/>
</dbReference>
<gene>
    <name evidence="14" type="ORF">PACLA_8A001432</name>
</gene>
<name>A0A7D9E950_PARCT</name>
<dbReference type="GO" id="GO:0005786">
    <property type="term" value="C:signal recognition particle, endoplasmic reticulum targeting"/>
    <property type="evidence" value="ECO:0007669"/>
    <property type="project" value="UniProtKB-KW"/>
</dbReference>
<dbReference type="GO" id="GO:0005829">
    <property type="term" value="C:cytosol"/>
    <property type="evidence" value="ECO:0007669"/>
    <property type="project" value="UniProtKB-ARBA"/>
</dbReference>
<evidence type="ECO:0000256" key="13">
    <source>
        <dbReference type="SAM" id="MobiDB-lite"/>
    </source>
</evidence>
<dbReference type="Gene3D" id="1.10.3450.40">
    <property type="entry name" value="Signal recognition particle, SRP68 subunit, RNA-binding domain"/>
    <property type="match status" value="1"/>
</dbReference>
<keyword evidence="5 12" id="KW-0963">Cytoplasm</keyword>
<keyword evidence="8 12" id="KW-0733">Signal recognition particle</keyword>
<comment type="similarity">
    <text evidence="4 12">Belongs to the SRP68 family.</text>
</comment>
<evidence type="ECO:0000256" key="4">
    <source>
        <dbReference type="ARBA" id="ARBA00009352"/>
    </source>
</evidence>
<comment type="subcellular location">
    <subcellularLocation>
        <location evidence="2 12">Cytoplasm</location>
    </subcellularLocation>
    <subcellularLocation>
        <location evidence="1">Endoplasmic reticulum</location>
    </subcellularLocation>
    <subcellularLocation>
        <location evidence="3">Nucleus</location>
        <location evidence="3">Nucleolus</location>
    </subcellularLocation>
</comment>
<evidence type="ECO:0000256" key="2">
    <source>
        <dbReference type="ARBA" id="ARBA00004496"/>
    </source>
</evidence>
<evidence type="ECO:0000256" key="1">
    <source>
        <dbReference type="ARBA" id="ARBA00004240"/>
    </source>
</evidence>
<dbReference type="InterPro" id="IPR026258">
    <property type="entry name" value="SRP68"/>
</dbReference>
<evidence type="ECO:0000313" key="14">
    <source>
        <dbReference type="EMBL" id="CAB4002900.1"/>
    </source>
</evidence>
<dbReference type="Pfam" id="PF16969">
    <property type="entry name" value="SRP68"/>
    <property type="match status" value="1"/>
</dbReference>
<dbReference type="OrthoDB" id="10255118at2759"/>
<evidence type="ECO:0000256" key="12">
    <source>
        <dbReference type="PIRNR" id="PIRNR038995"/>
    </source>
</evidence>
<keyword evidence="15" id="KW-1185">Reference proteome</keyword>
<comment type="caution">
    <text evidence="14">The sequence shown here is derived from an EMBL/GenBank/DDBJ whole genome shotgun (WGS) entry which is preliminary data.</text>
</comment>
<feature type="region of interest" description="Disordered" evidence="13">
    <location>
        <begin position="1"/>
        <end position="21"/>
    </location>
</feature>